<proteinExistence type="predicted"/>
<organism evidence="3 4">
    <name type="scientific">Ganoderma sinense ZZ0214-1</name>
    <dbReference type="NCBI Taxonomy" id="1077348"/>
    <lineage>
        <taxon>Eukaryota</taxon>
        <taxon>Fungi</taxon>
        <taxon>Dikarya</taxon>
        <taxon>Basidiomycota</taxon>
        <taxon>Agaricomycotina</taxon>
        <taxon>Agaricomycetes</taxon>
        <taxon>Polyporales</taxon>
        <taxon>Polyporaceae</taxon>
        <taxon>Ganoderma</taxon>
    </lineage>
</organism>
<feature type="region of interest" description="Disordered" evidence="1">
    <location>
        <begin position="748"/>
        <end position="767"/>
    </location>
</feature>
<feature type="region of interest" description="Disordered" evidence="1">
    <location>
        <begin position="1"/>
        <end position="25"/>
    </location>
</feature>
<dbReference type="OrthoDB" id="2755487at2759"/>
<name>A0A2G8SFG9_9APHY</name>
<dbReference type="SUPFAM" id="SSF56112">
    <property type="entry name" value="Protein kinase-like (PK-like)"/>
    <property type="match status" value="1"/>
</dbReference>
<dbReference type="Proteomes" id="UP000230002">
    <property type="component" value="Unassembled WGS sequence"/>
</dbReference>
<dbReference type="PANTHER" id="PTHR38248">
    <property type="entry name" value="FUNK1 6"/>
    <property type="match status" value="1"/>
</dbReference>
<dbReference type="EMBL" id="AYKW01000010">
    <property type="protein sequence ID" value="PIL32447.1"/>
    <property type="molecule type" value="Genomic_DNA"/>
</dbReference>
<dbReference type="InterPro" id="IPR011009">
    <property type="entry name" value="Kinase-like_dom_sf"/>
</dbReference>
<accession>A0A2G8SFG9</accession>
<evidence type="ECO:0000259" key="2">
    <source>
        <dbReference type="Pfam" id="PF17667"/>
    </source>
</evidence>
<dbReference type="Pfam" id="PF17667">
    <property type="entry name" value="Pkinase_fungal"/>
    <property type="match status" value="1"/>
</dbReference>
<comment type="caution">
    <text evidence="3">The sequence shown here is derived from an EMBL/GenBank/DDBJ whole genome shotgun (WGS) entry which is preliminary data.</text>
</comment>
<feature type="region of interest" description="Disordered" evidence="1">
    <location>
        <begin position="436"/>
        <end position="475"/>
    </location>
</feature>
<dbReference type="AlphaFoldDB" id="A0A2G8SFG9"/>
<evidence type="ECO:0000256" key="1">
    <source>
        <dbReference type="SAM" id="MobiDB-lite"/>
    </source>
</evidence>
<gene>
    <name evidence="3" type="ORF">GSI_05149</name>
</gene>
<protein>
    <recommendedName>
        <fullName evidence="2">Fungal-type protein kinase domain-containing protein</fullName>
    </recommendedName>
</protein>
<feature type="compositionally biased region" description="Polar residues" evidence="1">
    <location>
        <begin position="436"/>
        <end position="445"/>
    </location>
</feature>
<dbReference type="Gene3D" id="1.10.510.10">
    <property type="entry name" value="Transferase(Phosphotransferase) domain 1"/>
    <property type="match status" value="1"/>
</dbReference>
<evidence type="ECO:0000313" key="4">
    <source>
        <dbReference type="Proteomes" id="UP000230002"/>
    </source>
</evidence>
<reference evidence="3 4" key="1">
    <citation type="journal article" date="2015" name="Sci. Rep.">
        <title>Chromosome-level genome map provides insights into diverse defense mechanisms in the medicinal fungus Ganoderma sinense.</title>
        <authorList>
            <person name="Zhu Y."/>
            <person name="Xu J."/>
            <person name="Sun C."/>
            <person name="Zhou S."/>
            <person name="Xu H."/>
            <person name="Nelson D.R."/>
            <person name="Qian J."/>
            <person name="Song J."/>
            <person name="Luo H."/>
            <person name="Xiang L."/>
            <person name="Li Y."/>
            <person name="Xu Z."/>
            <person name="Ji A."/>
            <person name="Wang L."/>
            <person name="Lu S."/>
            <person name="Hayward A."/>
            <person name="Sun W."/>
            <person name="Li X."/>
            <person name="Schwartz D.C."/>
            <person name="Wang Y."/>
            <person name="Chen S."/>
        </authorList>
    </citation>
    <scope>NUCLEOTIDE SEQUENCE [LARGE SCALE GENOMIC DNA]</scope>
    <source>
        <strain evidence="3 4">ZZ0214-1</strain>
    </source>
</reference>
<dbReference type="PANTHER" id="PTHR38248:SF2">
    <property type="entry name" value="FUNK1 11"/>
    <property type="match status" value="1"/>
</dbReference>
<feature type="domain" description="Fungal-type protein kinase" evidence="2">
    <location>
        <begin position="337"/>
        <end position="618"/>
    </location>
</feature>
<feature type="region of interest" description="Disordered" evidence="1">
    <location>
        <begin position="819"/>
        <end position="856"/>
    </location>
</feature>
<feature type="compositionally biased region" description="Basic and acidic residues" evidence="1">
    <location>
        <begin position="463"/>
        <end position="472"/>
    </location>
</feature>
<sequence>MSGPVIDSDTPLSKGRASGYQARSLGTAEEGRANLDQYRAQLAHDMAHTAVLAELKQFRDTYFPGDPNNPRPVMKNPFKRLKKLKKLKGNEAAIRTAFTEAVTANNLIPGLVFRDCGNRPAGLHTDAYRQKVDAAWYYPRDAPEDGKPEWGGQVIPVEFKADETGGDPYDEEDEDNICADADTRKKARGQMTTYSEVLHGVQQRTAVFMLIIISRRARFTRWDRSGTVVTKAINYVSQWGLFCDTLWRIGQCSQTQLGFDPTATRVYDDDADYATMFNAAYNRNTVDHMERPLNSAVLPSGEFEYVRQMFEDTLAPGWPRYRVKVPVEVPDESKPESEKKYRDFLIGKPAFRAKGMVGRGTRGYVALDCETKKFRWLKDAWRSDYELVEREGEILAALNKADVPNVPTMFCHGDIGGQKTETPDWWELRNGLSDGSEASTVSGVSDSEHTLVDPSSSKGKKRQREDDDKESGVEVDSCPLRLHQHYRLVVEEVAMPLDRFEYPQQLVQVVFDCVLAHEKAANMPERPLLHRDISSGNILMYPRVSKDVDGEFSLTWRGILADWELSKPFQKDESQIRTSRQPVRTGTWQYLSVALLSPGPIRVGIADEVESFFHVLLYYALRYIKTANCGGLSVANFLDRYFDLYSFENNMYTCGDTKRMAIKQGEICVGSTNIPIRFENPLDNLFDQMLSWFKARYIVQAYEDQTEAAKKQQSALSARTATGSSKKKKPLAEMFSALAGRPTIQLLPKTAKPPSEEERTSAQNVKSHHGTLLALAAALCDDWPEQKAEDQIPSGWKPMAAHFPEEPSAAVENRRKCLKTPASAPVFPVASRPPKTPKKRKVRSVPVGVGRKDESP</sequence>
<dbReference type="InterPro" id="IPR040976">
    <property type="entry name" value="Pkinase_fungal"/>
</dbReference>
<evidence type="ECO:0000313" key="3">
    <source>
        <dbReference type="EMBL" id="PIL32447.1"/>
    </source>
</evidence>
<keyword evidence="4" id="KW-1185">Reference proteome</keyword>